<dbReference type="GeneID" id="27897817"/>
<feature type="compositionally biased region" description="Basic residues" evidence="1">
    <location>
        <begin position="146"/>
        <end position="157"/>
    </location>
</feature>
<feature type="compositionally biased region" description="Low complexity" evidence="1">
    <location>
        <begin position="308"/>
        <end position="328"/>
    </location>
</feature>
<feature type="compositionally biased region" description="Basic and acidic residues" evidence="1">
    <location>
        <begin position="329"/>
        <end position="347"/>
    </location>
</feature>
<feature type="region of interest" description="Disordered" evidence="1">
    <location>
        <begin position="1"/>
        <end position="191"/>
    </location>
</feature>
<evidence type="ECO:0000313" key="3">
    <source>
        <dbReference type="Proteomes" id="UP000016931"/>
    </source>
</evidence>
<dbReference type="EMBL" id="KB456263">
    <property type="protein sequence ID" value="EMF13344.1"/>
    <property type="molecule type" value="Genomic_DNA"/>
</dbReference>
<protein>
    <submittedName>
        <fullName evidence="2">Uncharacterized protein</fullName>
    </submittedName>
</protein>
<feature type="compositionally biased region" description="Basic and acidic residues" evidence="1">
    <location>
        <begin position="158"/>
        <end position="173"/>
    </location>
</feature>
<feature type="compositionally biased region" description="Basic and acidic residues" evidence="1">
    <location>
        <begin position="121"/>
        <end position="130"/>
    </location>
</feature>
<feature type="compositionally biased region" description="Low complexity" evidence="1">
    <location>
        <begin position="361"/>
        <end position="370"/>
    </location>
</feature>
<proteinExistence type="predicted"/>
<feature type="compositionally biased region" description="Gly residues" evidence="1">
    <location>
        <begin position="270"/>
        <end position="285"/>
    </location>
</feature>
<name>M3D645_SPHMS</name>
<evidence type="ECO:0000313" key="2">
    <source>
        <dbReference type="EMBL" id="EMF13344.1"/>
    </source>
</evidence>
<accession>M3D645</accession>
<dbReference type="RefSeq" id="XP_016761465.1">
    <property type="nucleotide sequence ID" value="XM_016900680.1"/>
</dbReference>
<dbReference type="AlphaFoldDB" id="M3D645"/>
<gene>
    <name evidence="2" type="ORF">SEPMUDRAFT_107366</name>
</gene>
<feature type="compositionally biased region" description="Low complexity" evidence="1">
    <location>
        <begin position="63"/>
        <end position="74"/>
    </location>
</feature>
<feature type="compositionally biased region" description="Basic and acidic residues" evidence="1">
    <location>
        <begin position="81"/>
        <end position="109"/>
    </location>
</feature>
<feature type="compositionally biased region" description="Pro residues" evidence="1">
    <location>
        <begin position="12"/>
        <end position="22"/>
    </location>
</feature>
<dbReference type="HOGENOM" id="CLU_729916_0_0_1"/>
<organism evidence="2 3">
    <name type="scientific">Sphaerulina musiva (strain SO2202)</name>
    <name type="common">Poplar stem canker fungus</name>
    <name type="synonym">Septoria musiva</name>
    <dbReference type="NCBI Taxonomy" id="692275"/>
    <lineage>
        <taxon>Eukaryota</taxon>
        <taxon>Fungi</taxon>
        <taxon>Dikarya</taxon>
        <taxon>Ascomycota</taxon>
        <taxon>Pezizomycotina</taxon>
        <taxon>Dothideomycetes</taxon>
        <taxon>Dothideomycetidae</taxon>
        <taxon>Mycosphaerellales</taxon>
        <taxon>Mycosphaerellaceae</taxon>
        <taxon>Sphaerulina</taxon>
    </lineage>
</organism>
<keyword evidence="3" id="KW-1185">Reference proteome</keyword>
<feature type="compositionally biased region" description="Low complexity" evidence="1">
    <location>
        <begin position="234"/>
        <end position="244"/>
    </location>
</feature>
<sequence length="379" mass="41714">MNKAGRQRYSAPPAPYFPPPPTGENAPDQGRKMTTGLPNYAYRAMYDNNPDSNPYPSAGRAGSHSNSSQRSRQSAYGSTRGRYEDERYGNRRIEDGHYSSDRRNRPSDRRPRRGRSSSYDSSERSYDSRGGRSYTSQRRRDDDGRRRRSRSRRRRDSRSRSRSRDTDRRDQAVQKKQQQQQQGNNNEEKKSGLAKLEEYVTPFNVGILMGCMDLIGGSISLYMTNKRFSKKALAKGPAPGEPGASSGGGDKSGSADNKRQDNRHGSSHRSGGGGGSSRSGGGGGSRVSRRSAATGRSRSSRGRRGRRNSSSSSSSSSSGASSTSYWSRSDTRRFRHMPERLEYDSRGRVSSSRGAERRGTADAAPAAAAAVHREGGGRR</sequence>
<feature type="region of interest" description="Disordered" evidence="1">
    <location>
        <begin position="233"/>
        <end position="379"/>
    </location>
</feature>
<feature type="compositionally biased region" description="Basic residues" evidence="1">
    <location>
        <begin position="298"/>
        <end position="307"/>
    </location>
</feature>
<evidence type="ECO:0000256" key="1">
    <source>
        <dbReference type="SAM" id="MobiDB-lite"/>
    </source>
</evidence>
<dbReference type="Proteomes" id="UP000016931">
    <property type="component" value="Unassembled WGS sequence"/>
</dbReference>
<reference evidence="2 3" key="1">
    <citation type="journal article" date="2012" name="PLoS Pathog.">
        <title>Diverse lifestyles and strategies of plant pathogenesis encoded in the genomes of eighteen Dothideomycetes fungi.</title>
        <authorList>
            <person name="Ohm R.A."/>
            <person name="Feau N."/>
            <person name="Henrissat B."/>
            <person name="Schoch C.L."/>
            <person name="Horwitz B.A."/>
            <person name="Barry K.W."/>
            <person name="Condon B.J."/>
            <person name="Copeland A.C."/>
            <person name="Dhillon B."/>
            <person name="Glaser F."/>
            <person name="Hesse C.N."/>
            <person name="Kosti I."/>
            <person name="LaButti K."/>
            <person name="Lindquist E.A."/>
            <person name="Lucas S."/>
            <person name="Salamov A.A."/>
            <person name="Bradshaw R.E."/>
            <person name="Ciuffetti L."/>
            <person name="Hamelin R.C."/>
            <person name="Kema G.H.J."/>
            <person name="Lawrence C."/>
            <person name="Scott J.A."/>
            <person name="Spatafora J.W."/>
            <person name="Turgeon B.G."/>
            <person name="de Wit P.J.G.M."/>
            <person name="Zhong S."/>
            <person name="Goodwin S.B."/>
            <person name="Grigoriev I.V."/>
        </authorList>
    </citation>
    <scope>NUCLEOTIDE SEQUENCE [LARGE SCALE GENOMIC DNA]</scope>
    <source>
        <strain evidence="2 3">SO2202</strain>
    </source>
</reference>
<dbReference type="OrthoDB" id="3650677at2759"/>
<dbReference type="eggNOG" id="ENOG502TMAZ">
    <property type="taxonomic scope" value="Eukaryota"/>
</dbReference>
<dbReference type="OMA" id="NDDRMAG"/>